<name>A0A2H3KIL2_9CHLR</name>
<feature type="domain" description="Major facilitator superfamily (MFS) profile" evidence="8">
    <location>
        <begin position="1"/>
        <end position="466"/>
    </location>
</feature>
<feature type="transmembrane region" description="Helical" evidence="7">
    <location>
        <begin position="338"/>
        <end position="360"/>
    </location>
</feature>
<comment type="subcellular location">
    <subcellularLocation>
        <location evidence="1">Cell membrane</location>
        <topology evidence="1">Multi-pass membrane protein</topology>
    </subcellularLocation>
</comment>
<protein>
    <submittedName>
        <fullName evidence="9">Multidrug MFS transporter</fullName>
    </submittedName>
</protein>
<dbReference type="PROSITE" id="PS50850">
    <property type="entry name" value="MFS"/>
    <property type="match status" value="1"/>
</dbReference>
<dbReference type="InterPro" id="IPR036259">
    <property type="entry name" value="MFS_trans_sf"/>
</dbReference>
<feature type="transmembrane region" description="Helical" evidence="7">
    <location>
        <begin position="31"/>
        <end position="49"/>
    </location>
</feature>
<evidence type="ECO:0000259" key="8">
    <source>
        <dbReference type="PROSITE" id="PS50850"/>
    </source>
</evidence>
<comment type="caution">
    <text evidence="9">The sequence shown here is derived from an EMBL/GenBank/DDBJ whole genome shotgun (WGS) entry which is preliminary data.</text>
</comment>
<dbReference type="InterPro" id="IPR011701">
    <property type="entry name" value="MFS"/>
</dbReference>
<dbReference type="EMBL" id="LYXE01000127">
    <property type="protein sequence ID" value="PDV97710.1"/>
    <property type="molecule type" value="Genomic_DNA"/>
</dbReference>
<feature type="transmembrane region" description="Helical" evidence="7">
    <location>
        <begin position="272"/>
        <end position="294"/>
    </location>
</feature>
<feature type="transmembrane region" description="Helical" evidence="7">
    <location>
        <begin position="119"/>
        <end position="137"/>
    </location>
</feature>
<dbReference type="CDD" id="cd17502">
    <property type="entry name" value="MFS_Azr1_MDR_like"/>
    <property type="match status" value="1"/>
</dbReference>
<dbReference type="PRINTS" id="PR01036">
    <property type="entry name" value="TCRTETB"/>
</dbReference>
<evidence type="ECO:0000313" key="10">
    <source>
        <dbReference type="Proteomes" id="UP000220922"/>
    </source>
</evidence>
<evidence type="ECO:0000313" key="9">
    <source>
        <dbReference type="EMBL" id="PDV97710.1"/>
    </source>
</evidence>
<keyword evidence="3" id="KW-1003">Cell membrane</keyword>
<dbReference type="Pfam" id="PF07690">
    <property type="entry name" value="MFS_1"/>
    <property type="match status" value="1"/>
</dbReference>
<dbReference type="AlphaFoldDB" id="A0A2H3KIL2"/>
<feature type="transmembrane region" description="Helical" evidence="7">
    <location>
        <begin position="61"/>
        <end position="80"/>
    </location>
</feature>
<feature type="transmembrane region" description="Helical" evidence="7">
    <location>
        <begin position="381"/>
        <end position="406"/>
    </location>
</feature>
<evidence type="ECO:0000256" key="6">
    <source>
        <dbReference type="ARBA" id="ARBA00023136"/>
    </source>
</evidence>
<gene>
    <name evidence="9" type="ORF">A9Q02_03725</name>
</gene>
<feature type="transmembrane region" description="Helical" evidence="7">
    <location>
        <begin position="181"/>
        <end position="201"/>
    </location>
</feature>
<dbReference type="GO" id="GO:0005886">
    <property type="term" value="C:plasma membrane"/>
    <property type="evidence" value="ECO:0007669"/>
    <property type="project" value="UniProtKB-SubCell"/>
</dbReference>
<dbReference type="SUPFAM" id="SSF103473">
    <property type="entry name" value="MFS general substrate transporter"/>
    <property type="match status" value="1"/>
</dbReference>
<evidence type="ECO:0000256" key="4">
    <source>
        <dbReference type="ARBA" id="ARBA00022692"/>
    </source>
</evidence>
<dbReference type="PANTHER" id="PTHR23501:SF191">
    <property type="entry name" value="VACUOLAR BASIC AMINO ACID TRANSPORTER 4"/>
    <property type="match status" value="1"/>
</dbReference>
<evidence type="ECO:0000256" key="1">
    <source>
        <dbReference type="ARBA" id="ARBA00004651"/>
    </source>
</evidence>
<evidence type="ECO:0000256" key="5">
    <source>
        <dbReference type="ARBA" id="ARBA00022989"/>
    </source>
</evidence>
<keyword evidence="10" id="KW-1185">Reference proteome</keyword>
<keyword evidence="6 7" id="KW-0472">Membrane</keyword>
<evidence type="ECO:0000256" key="2">
    <source>
        <dbReference type="ARBA" id="ARBA00022448"/>
    </source>
</evidence>
<dbReference type="InterPro" id="IPR020846">
    <property type="entry name" value="MFS_dom"/>
</dbReference>
<dbReference type="Gene3D" id="1.20.1720.10">
    <property type="entry name" value="Multidrug resistance protein D"/>
    <property type="match status" value="1"/>
</dbReference>
<evidence type="ECO:0000256" key="7">
    <source>
        <dbReference type="SAM" id="Phobius"/>
    </source>
</evidence>
<dbReference type="Proteomes" id="UP000220922">
    <property type="component" value="Unassembled WGS sequence"/>
</dbReference>
<feature type="transmembrane region" description="Helical" evidence="7">
    <location>
        <begin position="306"/>
        <end position="326"/>
    </location>
</feature>
<dbReference type="NCBIfam" id="TIGR00711">
    <property type="entry name" value="efflux_EmrB"/>
    <property type="match status" value="1"/>
</dbReference>
<proteinExistence type="predicted"/>
<keyword evidence="4 7" id="KW-0812">Transmembrane</keyword>
<feature type="transmembrane region" description="Helical" evidence="7">
    <location>
        <begin position="86"/>
        <end position="107"/>
    </location>
</feature>
<feature type="transmembrane region" description="Helical" evidence="7">
    <location>
        <begin position="207"/>
        <end position="227"/>
    </location>
</feature>
<evidence type="ECO:0000256" key="3">
    <source>
        <dbReference type="ARBA" id="ARBA00022475"/>
    </source>
</evidence>
<keyword evidence="2" id="KW-0813">Transport</keyword>
<feature type="transmembrane region" description="Helical" evidence="7">
    <location>
        <begin position="149"/>
        <end position="169"/>
    </location>
</feature>
<dbReference type="FunFam" id="1.20.1720.10:FF:000004">
    <property type="entry name" value="EmrB/QacA family drug resistance transporter"/>
    <property type="match status" value="1"/>
</dbReference>
<organism evidence="9 10">
    <name type="scientific">Candidatus Chloroploca asiatica</name>
    <dbReference type="NCBI Taxonomy" id="1506545"/>
    <lineage>
        <taxon>Bacteria</taxon>
        <taxon>Bacillati</taxon>
        <taxon>Chloroflexota</taxon>
        <taxon>Chloroflexia</taxon>
        <taxon>Chloroflexales</taxon>
        <taxon>Chloroflexineae</taxon>
        <taxon>Oscillochloridaceae</taxon>
        <taxon>Candidatus Chloroploca</taxon>
    </lineage>
</organism>
<feature type="transmembrane region" description="Helical" evidence="7">
    <location>
        <begin position="436"/>
        <end position="461"/>
    </location>
</feature>
<accession>A0A2H3KIL2</accession>
<reference evidence="9 10" key="1">
    <citation type="submission" date="2016-05" db="EMBL/GenBank/DDBJ databases">
        <authorList>
            <person name="Lavstsen T."/>
            <person name="Jespersen J.S."/>
        </authorList>
    </citation>
    <scope>NUCLEOTIDE SEQUENCE [LARGE SCALE GENOMIC DNA]</scope>
    <source>
        <strain evidence="9 10">B7-9</strain>
    </source>
</reference>
<sequence length="482" mass="50375">MMSLFMASMESTVIATAMPTIVSELGGIQSYSWVFAIYMLTSTTVGPIFGKLSDLYGRRPLYMVAIAVFMLGSLLCGLATSMSQLIAARAIQGVGAGGLLPLAFIIVGDIFTLEQRTKVQGLFSGVWGVSSILGPLIGGFLVDRVAWQWVFWINLPAALVAAGLVWMAWRGIPRPAGVRPAIDYAGAILLSIGVASLLLGLNEFGSLQSNVLLMVAVATLTALFLVERRAEAPILPLHLFRWRLFAVACAHGVLAGWVLFGGMSYVPLFVQGVLGTSATQAGTTLTPMLLAWVLSSIVASRLLLKVGYRTLIITGMVAFVLGAGLMARVNPTTTQLEIMVALALMGLGMGASIPSFLIAVQSSVNKPDLGSATAMLQFSRTIGGTFGVAVLGAILASQLTAILLSYGLSPDAVPLDALIGEGATGAAELSAQARDALALAMGVMFQTTFVIAVLALLVALLTPHTQILSSSQPDPEPAMTSD</sequence>
<dbReference type="GO" id="GO:0022857">
    <property type="term" value="F:transmembrane transporter activity"/>
    <property type="evidence" value="ECO:0007669"/>
    <property type="project" value="InterPro"/>
</dbReference>
<dbReference type="InterPro" id="IPR004638">
    <property type="entry name" value="EmrB-like"/>
</dbReference>
<keyword evidence="5 7" id="KW-1133">Transmembrane helix</keyword>
<dbReference type="Gene3D" id="1.20.1250.20">
    <property type="entry name" value="MFS general substrate transporter like domains"/>
    <property type="match status" value="1"/>
</dbReference>
<dbReference type="PANTHER" id="PTHR23501">
    <property type="entry name" value="MAJOR FACILITATOR SUPERFAMILY"/>
    <property type="match status" value="1"/>
</dbReference>
<feature type="transmembrane region" description="Helical" evidence="7">
    <location>
        <begin position="239"/>
        <end position="260"/>
    </location>
</feature>